<dbReference type="Pfam" id="PF07484">
    <property type="entry name" value="Collar"/>
    <property type="match status" value="1"/>
</dbReference>
<accession>A0ABX5LTW4</accession>
<evidence type="ECO:0000259" key="1">
    <source>
        <dbReference type="Pfam" id="PF07484"/>
    </source>
</evidence>
<dbReference type="SUPFAM" id="SSF88874">
    <property type="entry name" value="Receptor-binding domain of short tail fibre protein gp12"/>
    <property type="match status" value="1"/>
</dbReference>
<proteinExistence type="predicted"/>
<dbReference type="InterPro" id="IPR011083">
    <property type="entry name" value="Phage_tail_collar_dom"/>
</dbReference>
<protein>
    <recommendedName>
        <fullName evidence="1">Phage tail collar domain-containing protein</fullName>
    </recommendedName>
</protein>
<dbReference type="EMBL" id="LAPT01000086">
    <property type="protein sequence ID" value="PXF30084.1"/>
    <property type="molecule type" value="Genomic_DNA"/>
</dbReference>
<reference evidence="2 3" key="1">
    <citation type="submission" date="2015-03" db="EMBL/GenBank/DDBJ databases">
        <authorList>
            <person name="Krishnan R."/>
            <person name="Midha S."/>
            <person name="Patil P.B."/>
            <person name="Rameshkumar N."/>
        </authorList>
    </citation>
    <scope>NUCLEOTIDE SEQUENCE [LARGE SCALE GENOMIC DNA]</scope>
    <source>
        <strain evidence="2 3">L1E11</strain>
    </source>
</reference>
<keyword evidence="3" id="KW-1185">Reference proteome</keyword>
<evidence type="ECO:0000313" key="3">
    <source>
        <dbReference type="Proteomes" id="UP000248090"/>
    </source>
</evidence>
<dbReference type="RefSeq" id="WP_110188491.1">
    <property type="nucleotide sequence ID" value="NZ_CP177354.1"/>
</dbReference>
<comment type="caution">
    <text evidence="2">The sequence shown here is derived from an EMBL/GenBank/DDBJ whole genome shotgun (WGS) entry which is preliminary data.</text>
</comment>
<dbReference type="Proteomes" id="UP000248090">
    <property type="component" value="Unassembled WGS sequence"/>
</dbReference>
<gene>
    <name evidence="2" type="ORF">WH50_17135</name>
</gene>
<feature type="domain" description="Phage tail collar" evidence="1">
    <location>
        <begin position="7"/>
        <end position="63"/>
    </location>
</feature>
<organism evidence="2 3">
    <name type="scientific">Pokkaliibacter plantistimulans</name>
    <dbReference type="NCBI Taxonomy" id="1635171"/>
    <lineage>
        <taxon>Bacteria</taxon>
        <taxon>Pseudomonadati</taxon>
        <taxon>Pseudomonadota</taxon>
        <taxon>Gammaproteobacteria</taxon>
        <taxon>Oceanospirillales</taxon>
        <taxon>Balneatrichaceae</taxon>
        <taxon>Pokkaliibacter</taxon>
    </lineage>
</organism>
<name>A0ABX5LTW4_9GAMM</name>
<dbReference type="InterPro" id="IPR037053">
    <property type="entry name" value="Phage_tail_collar_dom_sf"/>
</dbReference>
<evidence type="ECO:0000313" key="2">
    <source>
        <dbReference type="EMBL" id="PXF30084.1"/>
    </source>
</evidence>
<sequence length="173" mass="18498">MSEAYLGEIRMFSFAFAPTSWAKCDGSIMQISQNAALYSLLGTSYGGDGVSTYGLPDLRGRTPIGNTAPNATNTPGGVETVTLTVNQIPQHTHYFQVTNQTGTDAAAKDTFYAGVPQDSSRPAAKLYGVASTPLIKIQPSLNSYGGSQEHNNMQPFVVTNFCICISGYYPPRP</sequence>
<dbReference type="Gene3D" id="3.90.1340.10">
    <property type="entry name" value="Phage tail collar domain"/>
    <property type="match status" value="1"/>
</dbReference>